<protein>
    <submittedName>
        <fullName evidence="8">Leucine-rich repeat</fullName>
    </submittedName>
</protein>
<dbReference type="InterPro" id="IPR001611">
    <property type="entry name" value="Leu-rich_rpt"/>
</dbReference>
<keyword evidence="4" id="KW-0677">Repeat</keyword>
<comment type="subcellular location">
    <subcellularLocation>
        <location evidence="1">Membrane</location>
        <topology evidence="1">Single-pass type I membrane protein</topology>
    </subcellularLocation>
</comment>
<dbReference type="InterPro" id="IPR051716">
    <property type="entry name" value="Plant_RL_S/T_kinase"/>
</dbReference>
<organism evidence="8 9">
    <name type="scientific">Dillenia turbinata</name>
    <dbReference type="NCBI Taxonomy" id="194707"/>
    <lineage>
        <taxon>Eukaryota</taxon>
        <taxon>Viridiplantae</taxon>
        <taxon>Streptophyta</taxon>
        <taxon>Embryophyta</taxon>
        <taxon>Tracheophyta</taxon>
        <taxon>Spermatophyta</taxon>
        <taxon>Magnoliopsida</taxon>
        <taxon>eudicotyledons</taxon>
        <taxon>Gunneridae</taxon>
        <taxon>Pentapetalae</taxon>
        <taxon>Dilleniales</taxon>
        <taxon>Dilleniaceae</taxon>
        <taxon>Dillenia</taxon>
    </lineage>
</organism>
<evidence type="ECO:0000256" key="5">
    <source>
        <dbReference type="ARBA" id="ARBA00023136"/>
    </source>
</evidence>
<keyword evidence="6" id="KW-0675">Receptor</keyword>
<dbReference type="PROSITE" id="PS51450">
    <property type="entry name" value="LRR"/>
    <property type="match status" value="1"/>
</dbReference>
<dbReference type="EMBL" id="JBAMMX010000020">
    <property type="protein sequence ID" value="KAK6920434.1"/>
    <property type="molecule type" value="Genomic_DNA"/>
</dbReference>
<dbReference type="FunFam" id="3.80.10.10:FF:000041">
    <property type="entry name" value="LRR receptor-like serine/threonine-protein kinase ERECTA"/>
    <property type="match status" value="1"/>
</dbReference>
<evidence type="ECO:0000256" key="4">
    <source>
        <dbReference type="ARBA" id="ARBA00022737"/>
    </source>
</evidence>
<accession>A0AAN8UWI4</accession>
<keyword evidence="5" id="KW-0472">Membrane</keyword>
<keyword evidence="9" id="KW-1185">Reference proteome</keyword>
<gene>
    <name evidence="8" type="ORF">RJ641_014112</name>
</gene>
<keyword evidence="7" id="KW-0325">Glycoprotein</keyword>
<keyword evidence="3" id="KW-0732">Signal</keyword>
<dbReference type="PANTHER" id="PTHR48053">
    <property type="entry name" value="LEUCINE RICH REPEAT FAMILY PROTEIN, EXPRESSED"/>
    <property type="match status" value="1"/>
</dbReference>
<comment type="caution">
    <text evidence="8">The sequence shown here is derived from an EMBL/GenBank/DDBJ whole genome shotgun (WGS) entry which is preliminary data.</text>
</comment>
<reference evidence="8 9" key="1">
    <citation type="submission" date="2023-12" db="EMBL/GenBank/DDBJ databases">
        <title>A high-quality genome assembly for Dillenia turbinata (Dilleniales).</title>
        <authorList>
            <person name="Chanderbali A."/>
        </authorList>
    </citation>
    <scope>NUCLEOTIDE SEQUENCE [LARGE SCALE GENOMIC DNA]</scope>
    <source>
        <strain evidence="8">LSX21</strain>
        <tissue evidence="8">Leaf</tissue>
    </source>
</reference>
<dbReference type="SUPFAM" id="SSF52058">
    <property type="entry name" value="L domain-like"/>
    <property type="match status" value="1"/>
</dbReference>
<evidence type="ECO:0000313" key="9">
    <source>
        <dbReference type="Proteomes" id="UP001370490"/>
    </source>
</evidence>
<dbReference type="InterPro" id="IPR032675">
    <property type="entry name" value="LRR_dom_sf"/>
</dbReference>
<keyword evidence="2" id="KW-0433">Leucine-rich repeat</keyword>
<evidence type="ECO:0000256" key="2">
    <source>
        <dbReference type="ARBA" id="ARBA00022614"/>
    </source>
</evidence>
<dbReference type="Pfam" id="PF13855">
    <property type="entry name" value="LRR_8"/>
    <property type="match status" value="1"/>
</dbReference>
<dbReference type="Proteomes" id="UP001370490">
    <property type="component" value="Unassembled WGS sequence"/>
</dbReference>
<evidence type="ECO:0000256" key="7">
    <source>
        <dbReference type="ARBA" id="ARBA00023180"/>
    </source>
</evidence>
<evidence type="ECO:0000256" key="6">
    <source>
        <dbReference type="ARBA" id="ARBA00023170"/>
    </source>
</evidence>
<dbReference type="AlphaFoldDB" id="A0AAN8UWI4"/>
<dbReference type="GO" id="GO:0016020">
    <property type="term" value="C:membrane"/>
    <property type="evidence" value="ECO:0007669"/>
    <property type="project" value="UniProtKB-SubCell"/>
</dbReference>
<dbReference type="PRINTS" id="PR00019">
    <property type="entry name" value="LEURICHRPT"/>
</dbReference>
<dbReference type="PANTHER" id="PTHR48053:SF71">
    <property type="entry name" value="LEUCINE RICH REPEAT FAMILY PROTEIN, EXPRESSED"/>
    <property type="match status" value="1"/>
</dbReference>
<evidence type="ECO:0000313" key="8">
    <source>
        <dbReference type="EMBL" id="KAK6920434.1"/>
    </source>
</evidence>
<name>A0AAN8UWI4_9MAGN</name>
<evidence type="ECO:0000256" key="1">
    <source>
        <dbReference type="ARBA" id="ARBA00004479"/>
    </source>
</evidence>
<proteinExistence type="predicted"/>
<evidence type="ECO:0000256" key="3">
    <source>
        <dbReference type="ARBA" id="ARBA00022729"/>
    </source>
</evidence>
<sequence length="181" mass="19473">MFETSWLSYFVTRVSGQNPSFSVNALVNLTNLMSFNASNFLLPGRIPNLFGDKLILLQVLDLRSSSIVGPIPLSLGNSSNLTSLYLSNNRITGLIPSSLGQLSKLLYLDLSQNLLAGSIHLEFSSLGNLLSSIPAQLGDLGSLVELDVGMNYLSGSLSSYLGGLRSLQNFESLSHSLKVYA</sequence>
<dbReference type="Gene3D" id="3.80.10.10">
    <property type="entry name" value="Ribonuclease Inhibitor"/>
    <property type="match status" value="2"/>
</dbReference>